<dbReference type="AlphaFoldDB" id="A0AAV4TJ18"/>
<dbReference type="EMBL" id="BPLR01011194">
    <property type="protein sequence ID" value="GIY44787.1"/>
    <property type="molecule type" value="Genomic_DNA"/>
</dbReference>
<comment type="caution">
    <text evidence="1">The sequence shown here is derived from an EMBL/GenBank/DDBJ whole genome shotgun (WGS) entry which is preliminary data.</text>
</comment>
<keyword evidence="2" id="KW-1185">Reference proteome</keyword>
<name>A0AAV4TJ18_CAEEX</name>
<gene>
    <name evidence="1" type="ORF">CEXT_233501</name>
</gene>
<dbReference type="Proteomes" id="UP001054945">
    <property type="component" value="Unassembled WGS sequence"/>
</dbReference>
<organism evidence="1 2">
    <name type="scientific">Caerostris extrusa</name>
    <name type="common">Bark spider</name>
    <name type="synonym">Caerostris bankana</name>
    <dbReference type="NCBI Taxonomy" id="172846"/>
    <lineage>
        <taxon>Eukaryota</taxon>
        <taxon>Metazoa</taxon>
        <taxon>Ecdysozoa</taxon>
        <taxon>Arthropoda</taxon>
        <taxon>Chelicerata</taxon>
        <taxon>Arachnida</taxon>
        <taxon>Araneae</taxon>
        <taxon>Araneomorphae</taxon>
        <taxon>Entelegynae</taxon>
        <taxon>Araneoidea</taxon>
        <taxon>Araneidae</taxon>
        <taxon>Caerostris</taxon>
    </lineage>
</organism>
<sequence length="87" mass="9754">MLPFYVQETPHFVYGLALEYYYGDRAIILKAMGRGFGATQSQLESAINEAYVTAETAGMQSSELKDLTPKIVDSIRGNVKKKLRYAE</sequence>
<protein>
    <submittedName>
        <fullName evidence="1">Uncharacterized protein</fullName>
    </submittedName>
</protein>
<evidence type="ECO:0000313" key="1">
    <source>
        <dbReference type="EMBL" id="GIY44787.1"/>
    </source>
</evidence>
<evidence type="ECO:0000313" key="2">
    <source>
        <dbReference type="Proteomes" id="UP001054945"/>
    </source>
</evidence>
<reference evidence="1 2" key="1">
    <citation type="submission" date="2021-06" db="EMBL/GenBank/DDBJ databases">
        <title>Caerostris extrusa draft genome.</title>
        <authorList>
            <person name="Kono N."/>
            <person name="Arakawa K."/>
        </authorList>
    </citation>
    <scope>NUCLEOTIDE SEQUENCE [LARGE SCALE GENOMIC DNA]</scope>
</reference>
<accession>A0AAV4TJ18</accession>
<proteinExistence type="predicted"/>